<evidence type="ECO:0000313" key="1">
    <source>
        <dbReference type="EMBL" id="KAH3731196.1"/>
    </source>
</evidence>
<reference evidence="1" key="2">
    <citation type="submission" date="2020-11" db="EMBL/GenBank/DDBJ databases">
        <authorList>
            <person name="McCartney M.A."/>
            <person name="Auch B."/>
            <person name="Kono T."/>
            <person name="Mallez S."/>
            <person name="Becker A."/>
            <person name="Gohl D.M."/>
            <person name="Silverstein K.A.T."/>
            <person name="Koren S."/>
            <person name="Bechman K.B."/>
            <person name="Herman A."/>
            <person name="Abrahante J.E."/>
            <person name="Garbe J."/>
        </authorList>
    </citation>
    <scope>NUCLEOTIDE SEQUENCE</scope>
    <source>
        <strain evidence="1">Duluth1</strain>
        <tissue evidence="1">Whole animal</tissue>
    </source>
</reference>
<dbReference type="EMBL" id="JAIWYP010000012">
    <property type="protein sequence ID" value="KAH3731196.1"/>
    <property type="molecule type" value="Genomic_DNA"/>
</dbReference>
<name>A0A9D4CVS4_DREPO</name>
<keyword evidence="2" id="KW-1185">Reference proteome</keyword>
<comment type="caution">
    <text evidence="1">The sequence shown here is derived from an EMBL/GenBank/DDBJ whole genome shotgun (WGS) entry which is preliminary data.</text>
</comment>
<accession>A0A9D4CVS4</accession>
<proteinExistence type="predicted"/>
<sequence length="54" mass="6373">MDCCRRKKLDVYVPTHLYSQLVQHKDSFNLLKQQVSHYCTPANKFERGYIGVTL</sequence>
<evidence type="ECO:0000313" key="2">
    <source>
        <dbReference type="Proteomes" id="UP000828390"/>
    </source>
</evidence>
<reference evidence="1" key="1">
    <citation type="journal article" date="2019" name="bioRxiv">
        <title>The Genome of the Zebra Mussel, Dreissena polymorpha: A Resource for Invasive Species Research.</title>
        <authorList>
            <person name="McCartney M.A."/>
            <person name="Auch B."/>
            <person name="Kono T."/>
            <person name="Mallez S."/>
            <person name="Zhang Y."/>
            <person name="Obille A."/>
            <person name="Becker A."/>
            <person name="Abrahante J.E."/>
            <person name="Garbe J."/>
            <person name="Badalamenti J.P."/>
            <person name="Herman A."/>
            <person name="Mangelson H."/>
            <person name="Liachko I."/>
            <person name="Sullivan S."/>
            <person name="Sone E.D."/>
            <person name="Koren S."/>
            <person name="Silverstein K.A.T."/>
            <person name="Beckman K.B."/>
            <person name="Gohl D.M."/>
        </authorList>
    </citation>
    <scope>NUCLEOTIDE SEQUENCE</scope>
    <source>
        <strain evidence="1">Duluth1</strain>
        <tissue evidence="1">Whole animal</tissue>
    </source>
</reference>
<gene>
    <name evidence="1" type="ORF">DPMN_057204</name>
</gene>
<dbReference type="AlphaFoldDB" id="A0A9D4CVS4"/>
<dbReference type="Proteomes" id="UP000828390">
    <property type="component" value="Unassembled WGS sequence"/>
</dbReference>
<organism evidence="1 2">
    <name type="scientific">Dreissena polymorpha</name>
    <name type="common">Zebra mussel</name>
    <name type="synonym">Mytilus polymorpha</name>
    <dbReference type="NCBI Taxonomy" id="45954"/>
    <lineage>
        <taxon>Eukaryota</taxon>
        <taxon>Metazoa</taxon>
        <taxon>Spiralia</taxon>
        <taxon>Lophotrochozoa</taxon>
        <taxon>Mollusca</taxon>
        <taxon>Bivalvia</taxon>
        <taxon>Autobranchia</taxon>
        <taxon>Heteroconchia</taxon>
        <taxon>Euheterodonta</taxon>
        <taxon>Imparidentia</taxon>
        <taxon>Neoheterodontei</taxon>
        <taxon>Myida</taxon>
        <taxon>Dreissenoidea</taxon>
        <taxon>Dreissenidae</taxon>
        <taxon>Dreissena</taxon>
    </lineage>
</organism>
<protein>
    <submittedName>
        <fullName evidence="1">Uncharacterized protein</fullName>
    </submittedName>
</protein>